<dbReference type="Pfam" id="PF25023">
    <property type="entry name" value="TEN_YD-shell"/>
    <property type="match status" value="1"/>
</dbReference>
<dbReference type="STRING" id="882083.SacmaDRAFT_3142"/>
<keyword evidence="1" id="KW-0677">Repeat</keyword>
<feature type="region of interest" description="Disordered" evidence="2">
    <location>
        <begin position="343"/>
        <end position="366"/>
    </location>
</feature>
<dbReference type="PANTHER" id="PTHR32305:SF15">
    <property type="entry name" value="PROTEIN RHSA-RELATED"/>
    <property type="match status" value="1"/>
</dbReference>
<dbReference type="HOGENOM" id="CLU_583800_0_0_11"/>
<dbReference type="Gene3D" id="2.180.10.10">
    <property type="entry name" value="RHS repeat-associated core"/>
    <property type="match status" value="1"/>
</dbReference>
<proteinExistence type="predicted"/>
<dbReference type="eggNOG" id="COG3209">
    <property type="taxonomic scope" value="Bacteria"/>
</dbReference>
<evidence type="ECO:0000256" key="1">
    <source>
        <dbReference type="ARBA" id="ARBA00022737"/>
    </source>
</evidence>
<dbReference type="NCBIfam" id="TIGR03696">
    <property type="entry name" value="Rhs_assc_core"/>
    <property type="match status" value="1"/>
</dbReference>
<dbReference type="Proteomes" id="UP000004926">
    <property type="component" value="Chromosome"/>
</dbReference>
<evidence type="ECO:0000256" key="2">
    <source>
        <dbReference type="SAM" id="MobiDB-lite"/>
    </source>
</evidence>
<name>H5X8K3_9PSEU</name>
<dbReference type="InterPro" id="IPR022385">
    <property type="entry name" value="Rhs_assc_core"/>
</dbReference>
<dbReference type="AlphaFoldDB" id="H5X8K3"/>
<sequence length="468" mass="49284">MKQALGRLATDTVEAPDGTTTASISYDYDDEDQLTTKTTTGLAGAATNTYTYDQAGRLTSWDDGTTVHDYEWDAAGNLTRDGPDTATYNERNQLQAHGDTTYTYTPRGTLISRTTNGTTTTQQFNAFDELVTDGTTTNTYDGLNRLITTGAASLTYLGTSINVVSDGDGNYTYTPAGTMLGAQHNATPGLAWTDQHTDLIGLIEPTTGETAGSRAYSPFGETLAATGTQPALGYQHQYTNPDNGTINMGARWYQPGTGTFTSRDTTALHPRDLANANRYAYAAGSPLTRTDPSGGTVAVCALGFATGPGAPAAVGGCLAVNGAIALGAMVVGALTVKAVTDAPPRTYNPPRTRTRPSRPTVRRPAPRLDGWTSWLRLSLPLIDGWAAWPDRDQRPKPNPGCLLRCVPVKPPNLPEDGGTAGPTPGNTNQAAYEAYLPYLVLQRQGVMFGALSLVVASSGSGLVDSAPV</sequence>
<protein>
    <submittedName>
        <fullName evidence="4">RHS repeat-associated core domain protein</fullName>
    </submittedName>
</protein>
<feature type="compositionally biased region" description="Basic residues" evidence="2">
    <location>
        <begin position="352"/>
        <end position="365"/>
    </location>
</feature>
<dbReference type="EMBL" id="CM001439">
    <property type="protein sequence ID" value="EHR51372.1"/>
    <property type="molecule type" value="Genomic_DNA"/>
</dbReference>
<dbReference type="RefSeq" id="WP_009154757.1">
    <property type="nucleotide sequence ID" value="NZ_CM001439.1"/>
</dbReference>
<organism evidence="4 5">
    <name type="scientific">Saccharomonospora marina XMU15</name>
    <dbReference type="NCBI Taxonomy" id="882083"/>
    <lineage>
        <taxon>Bacteria</taxon>
        <taxon>Bacillati</taxon>
        <taxon>Actinomycetota</taxon>
        <taxon>Actinomycetes</taxon>
        <taxon>Pseudonocardiales</taxon>
        <taxon>Pseudonocardiaceae</taxon>
        <taxon>Saccharomonospora</taxon>
    </lineage>
</organism>
<evidence type="ECO:0000313" key="5">
    <source>
        <dbReference type="Proteomes" id="UP000004926"/>
    </source>
</evidence>
<dbReference type="PANTHER" id="PTHR32305">
    <property type="match status" value="1"/>
</dbReference>
<reference evidence="4 5" key="1">
    <citation type="journal article" date="2012" name="Stand. Genomic Sci.">
        <title>Genome sequence of the ocean sediment bacterium Saccharomonospora marina type strain (XMU15(T)).</title>
        <authorList>
            <person name="Klenk H.P."/>
            <person name="Lu M."/>
            <person name="Lucas S."/>
            <person name="Lapidus A."/>
            <person name="Copeland A."/>
            <person name="Pitluck S."/>
            <person name="Goodwin L.A."/>
            <person name="Han C."/>
            <person name="Tapia R."/>
            <person name="Brambilla E.M."/>
            <person name="Potter G."/>
            <person name="Land M."/>
            <person name="Ivanova N."/>
            <person name="Rohde M."/>
            <person name="Goker M."/>
            <person name="Detter J.C."/>
            <person name="Li W.J."/>
            <person name="Kyrpides N.C."/>
            <person name="Woyke T."/>
        </authorList>
    </citation>
    <scope>NUCLEOTIDE SEQUENCE [LARGE SCALE GENOMIC DNA]</scope>
    <source>
        <strain evidence="4 5">XMU15</strain>
    </source>
</reference>
<dbReference type="InterPro" id="IPR056823">
    <property type="entry name" value="TEN-like_YD-shell"/>
</dbReference>
<accession>H5X8K3</accession>
<dbReference type="InterPro" id="IPR050708">
    <property type="entry name" value="T6SS_VgrG/RHS"/>
</dbReference>
<evidence type="ECO:0000259" key="3">
    <source>
        <dbReference type="Pfam" id="PF25023"/>
    </source>
</evidence>
<keyword evidence="5" id="KW-1185">Reference proteome</keyword>
<feature type="domain" description="Teneurin-like YD-shell" evidence="3">
    <location>
        <begin position="19"/>
        <end position="148"/>
    </location>
</feature>
<evidence type="ECO:0000313" key="4">
    <source>
        <dbReference type="EMBL" id="EHR51372.1"/>
    </source>
</evidence>
<gene>
    <name evidence="4" type="ORF">SacmaDRAFT_3142</name>
</gene>